<protein>
    <submittedName>
        <fullName evidence="2">Predicted nuclease of restriction endonuclease-like (RecB) superfamily, DUF1016 family</fullName>
    </submittedName>
</protein>
<sequence length="218" mass="24768">MFYLAETATHNWSRNILVHQIESGLYQRRGKAVTNFAATLPQPQSDLAHELLKNPYNFDFLTLGESAKERDLEEALIRHITAFLLELGQGFAYMGRQYKLRLEGDEYALDLLFYHTRLRCYVVIELKAGDFKPEYAGKLNFYLNLVDDFVKAADDKPTIGMLLCRNTGGRPRVEYALRGIAKPIGVSEYQLTESIPDELKGSLPSIEDIENSLNDLAS</sequence>
<dbReference type="Pfam" id="PF06250">
    <property type="entry name" value="YhcG_C"/>
    <property type="match status" value="1"/>
</dbReference>
<gene>
    <name evidence="2" type="ORF">SAMN05444008_101432</name>
</gene>
<dbReference type="EMBL" id="FQUO01000001">
    <property type="protein sequence ID" value="SHE45159.1"/>
    <property type="molecule type" value="Genomic_DNA"/>
</dbReference>
<keyword evidence="3" id="KW-1185">Reference proteome</keyword>
<dbReference type="AlphaFoldDB" id="A0A1M4TL01"/>
<feature type="domain" description="YhcG PDDEXK nuclease" evidence="1">
    <location>
        <begin position="50"/>
        <end position="204"/>
    </location>
</feature>
<evidence type="ECO:0000313" key="3">
    <source>
        <dbReference type="Proteomes" id="UP000184368"/>
    </source>
</evidence>
<name>A0A1M4TL01_9BACT</name>
<keyword evidence="2" id="KW-0540">Nuclease</keyword>
<evidence type="ECO:0000313" key="2">
    <source>
        <dbReference type="EMBL" id="SHE45159.1"/>
    </source>
</evidence>
<accession>A0A1M4TL01</accession>
<organism evidence="2 3">
    <name type="scientific">Cnuella takakiae</name>
    <dbReference type="NCBI Taxonomy" id="1302690"/>
    <lineage>
        <taxon>Bacteria</taxon>
        <taxon>Pseudomonadati</taxon>
        <taxon>Bacteroidota</taxon>
        <taxon>Chitinophagia</taxon>
        <taxon>Chitinophagales</taxon>
        <taxon>Chitinophagaceae</taxon>
        <taxon>Cnuella</taxon>
    </lineage>
</organism>
<keyword evidence="2" id="KW-0255">Endonuclease</keyword>
<dbReference type="InterPro" id="IPR011856">
    <property type="entry name" value="tRNA_endonuc-like_dom_sf"/>
</dbReference>
<dbReference type="InterPro" id="IPR053148">
    <property type="entry name" value="PD-DEXK-like_domain"/>
</dbReference>
<dbReference type="PANTHER" id="PTHR30547">
    <property type="entry name" value="UNCHARACTERIZED PROTEIN YHCG-RELATED"/>
    <property type="match status" value="1"/>
</dbReference>
<reference evidence="2 3" key="1">
    <citation type="submission" date="2016-11" db="EMBL/GenBank/DDBJ databases">
        <authorList>
            <person name="Jaros S."/>
            <person name="Januszkiewicz K."/>
            <person name="Wedrychowicz H."/>
        </authorList>
    </citation>
    <scope>NUCLEOTIDE SEQUENCE [LARGE SCALE GENOMIC DNA]</scope>
    <source>
        <strain evidence="2 3">DSM 26897</strain>
    </source>
</reference>
<proteinExistence type="predicted"/>
<dbReference type="GO" id="GO:0004519">
    <property type="term" value="F:endonuclease activity"/>
    <property type="evidence" value="ECO:0007669"/>
    <property type="project" value="UniProtKB-KW"/>
</dbReference>
<dbReference type="Proteomes" id="UP000184368">
    <property type="component" value="Unassembled WGS sequence"/>
</dbReference>
<dbReference type="GO" id="GO:0003676">
    <property type="term" value="F:nucleic acid binding"/>
    <property type="evidence" value="ECO:0007669"/>
    <property type="project" value="InterPro"/>
</dbReference>
<dbReference type="InterPro" id="IPR009362">
    <property type="entry name" value="YhcG_C"/>
</dbReference>
<dbReference type="Gene3D" id="3.40.1350.10">
    <property type="match status" value="1"/>
</dbReference>
<keyword evidence="2" id="KW-0378">Hydrolase</keyword>
<dbReference type="PANTHER" id="PTHR30547:SF0">
    <property type="entry name" value="BLR8175 PROTEIN"/>
    <property type="match status" value="1"/>
</dbReference>
<evidence type="ECO:0000259" key="1">
    <source>
        <dbReference type="Pfam" id="PF06250"/>
    </source>
</evidence>